<gene>
    <name evidence="5" type="ORF">SCFA_20054</name>
</gene>
<comment type="similarity">
    <text evidence="1">Belongs to the HAD-like hydrolase superfamily. CbbY/CbbZ/Gph/YieH family.</text>
</comment>
<dbReference type="Gene3D" id="3.30.70.1020">
    <property type="entry name" value="Trehalose-6-phosphate phosphatase related protein, domain 2"/>
    <property type="match status" value="1"/>
</dbReference>
<dbReference type="InterPro" id="IPR005195">
    <property type="entry name" value="Glyco_hydro_65_M"/>
</dbReference>
<dbReference type="SFLD" id="SFLDS00003">
    <property type="entry name" value="Haloacid_Dehalogenase"/>
    <property type="match status" value="1"/>
</dbReference>
<evidence type="ECO:0000259" key="2">
    <source>
        <dbReference type="Pfam" id="PF03632"/>
    </source>
</evidence>
<dbReference type="Gene3D" id="2.70.98.40">
    <property type="entry name" value="Glycoside hydrolase, family 65, N-terminal domain"/>
    <property type="match status" value="1"/>
</dbReference>
<dbReference type="InterPro" id="IPR003337">
    <property type="entry name" value="Trehalose_PPase"/>
</dbReference>
<dbReference type="GO" id="GO:0005992">
    <property type="term" value="P:trehalose biosynthetic process"/>
    <property type="evidence" value="ECO:0007669"/>
    <property type="project" value="InterPro"/>
</dbReference>
<dbReference type="EC" id="3.2.1.-" evidence="5"/>
<dbReference type="FunFam" id="1.50.10.10:FF:000053">
    <property type="entry name" value="Putative glycosyl hydrolase"/>
    <property type="match status" value="1"/>
</dbReference>
<name>A0A485LXW3_9ZZZZ</name>
<dbReference type="EMBL" id="CAADRM010000081">
    <property type="protein sequence ID" value="VFU13587.1"/>
    <property type="molecule type" value="Genomic_DNA"/>
</dbReference>
<dbReference type="InterPro" id="IPR023198">
    <property type="entry name" value="PGP-like_dom2"/>
</dbReference>
<dbReference type="PANTHER" id="PTHR11051">
    <property type="entry name" value="GLYCOSYL HYDROLASE-RELATED"/>
    <property type="match status" value="1"/>
</dbReference>
<keyword evidence="5" id="KW-0326">Glycosidase</keyword>
<evidence type="ECO:0000313" key="5">
    <source>
        <dbReference type="EMBL" id="VFU13587.1"/>
    </source>
</evidence>
<dbReference type="GO" id="GO:0030246">
    <property type="term" value="F:carbohydrate binding"/>
    <property type="evidence" value="ECO:0007669"/>
    <property type="project" value="InterPro"/>
</dbReference>
<dbReference type="Pfam" id="PF00702">
    <property type="entry name" value="Hydrolase"/>
    <property type="match status" value="1"/>
</dbReference>
<dbReference type="NCBIfam" id="TIGR01484">
    <property type="entry name" value="HAD-SF-IIB"/>
    <property type="match status" value="1"/>
</dbReference>
<dbReference type="NCBIfam" id="TIGR01509">
    <property type="entry name" value="HAD-SF-IA-v3"/>
    <property type="match status" value="1"/>
</dbReference>
<evidence type="ECO:0000259" key="3">
    <source>
        <dbReference type="Pfam" id="PF03633"/>
    </source>
</evidence>
<organism evidence="5">
    <name type="scientific">anaerobic digester metagenome</name>
    <dbReference type="NCBI Taxonomy" id="1263854"/>
    <lineage>
        <taxon>unclassified sequences</taxon>
        <taxon>metagenomes</taxon>
        <taxon>ecological metagenomes</taxon>
    </lineage>
</organism>
<evidence type="ECO:0000259" key="4">
    <source>
        <dbReference type="Pfam" id="PF03636"/>
    </source>
</evidence>
<dbReference type="InterPro" id="IPR005194">
    <property type="entry name" value="Glyco_hydro_65_C"/>
</dbReference>
<dbReference type="Pfam" id="PF03636">
    <property type="entry name" value="Glyco_hydro_65N"/>
    <property type="match status" value="1"/>
</dbReference>
<dbReference type="InterPro" id="IPR008928">
    <property type="entry name" value="6-hairpin_glycosidase_sf"/>
</dbReference>
<dbReference type="SUPFAM" id="SSF48208">
    <property type="entry name" value="Six-hairpin glycosidases"/>
    <property type="match status" value="1"/>
</dbReference>
<evidence type="ECO:0000256" key="1">
    <source>
        <dbReference type="ARBA" id="ARBA00006171"/>
    </source>
</evidence>
<dbReference type="SUPFAM" id="SSF74650">
    <property type="entry name" value="Galactose mutarotase-like"/>
    <property type="match status" value="1"/>
</dbReference>
<dbReference type="GO" id="GO:0004553">
    <property type="term" value="F:hydrolase activity, hydrolyzing O-glycosyl compounds"/>
    <property type="evidence" value="ECO:0007669"/>
    <property type="project" value="TreeGrafter"/>
</dbReference>
<dbReference type="InterPro" id="IPR005196">
    <property type="entry name" value="Glyco_hydro_65_N"/>
</dbReference>
<dbReference type="NCBIfam" id="TIGR02009">
    <property type="entry name" value="PGMB-YQAB-SF"/>
    <property type="match status" value="1"/>
</dbReference>
<dbReference type="NCBIfam" id="TIGR00685">
    <property type="entry name" value="T6PP"/>
    <property type="match status" value="1"/>
</dbReference>
<dbReference type="SFLD" id="SFLDG01129">
    <property type="entry name" value="C1.5:_HAD__Beta-PGM__Phosphata"/>
    <property type="match status" value="1"/>
</dbReference>
<dbReference type="InterPro" id="IPR012341">
    <property type="entry name" value="6hp_glycosidase-like_sf"/>
</dbReference>
<dbReference type="Pfam" id="PF03633">
    <property type="entry name" value="Glyco_hydro_65C"/>
    <property type="match status" value="1"/>
</dbReference>
<dbReference type="InterPro" id="IPR036412">
    <property type="entry name" value="HAD-like_sf"/>
</dbReference>
<dbReference type="CDD" id="cd01627">
    <property type="entry name" value="HAD_TPP"/>
    <property type="match status" value="1"/>
</dbReference>
<proteinExistence type="inferred from homology"/>
<keyword evidence="5" id="KW-0378">Hydrolase</keyword>
<accession>A0A485LXW3</accession>
<dbReference type="Gene3D" id="1.10.150.240">
    <property type="entry name" value="Putative phosphatase, domain 2"/>
    <property type="match status" value="1"/>
</dbReference>
<feature type="domain" description="Glycoside hydrolase family 65 central catalytic" evidence="2">
    <location>
        <begin position="842"/>
        <end position="1237"/>
    </location>
</feature>
<dbReference type="InterPro" id="IPR037018">
    <property type="entry name" value="GH65_N"/>
</dbReference>
<dbReference type="InterPro" id="IPR010976">
    <property type="entry name" value="B-phosphoglucomutase_hydrolase"/>
</dbReference>
<dbReference type="Gene3D" id="1.50.10.10">
    <property type="match status" value="1"/>
</dbReference>
<dbReference type="InterPro" id="IPR023214">
    <property type="entry name" value="HAD_sf"/>
</dbReference>
<dbReference type="Gene3D" id="2.60.420.10">
    <property type="entry name" value="Maltose phosphorylase, domain 3"/>
    <property type="match status" value="1"/>
</dbReference>
<reference evidence="5" key="1">
    <citation type="submission" date="2019-03" db="EMBL/GenBank/DDBJ databases">
        <authorList>
            <person name="Hao L."/>
        </authorList>
    </citation>
    <scope>NUCLEOTIDE SEQUENCE</scope>
</reference>
<sequence>MEREGRGYLFENIDAVIFDMDGVVTSSARAHAAAWKKMFDEYLKERSRRTQERYVPFDDHRDYLRYIDGKPRYEGVQSFLESRGISLDFGNTDDPPGKETVCGLGNLKNQYFRKHLQEYGAEPYQSTVDFVRFLKGRGIRVAVISASRNARAVMEAAGVQGLFEEAVDGVDSARLGLRGKPAPDIFLEAARRLKVSPDRTAIVEDALAGVKAGKEGSFALVIGIDRGGQGEEMKKEGADIVVTDLSDLHRETEMGGSRSAGLPSALAESGEIIRTLLKGDPAVFLDYDGTLTPIVQKPAQAVLSERVRQVIKRLVRHWPVAVISGRALQDVREKVGLDSVIYAGSHGFSIQRPGTASEDRMWQRFLPVFDKVYADLEKALQGFAGVHLEFKPYDIALHYRGADERDVPQIERRFDEVAGKYPELKKTAGKKIFELRPNVDWDKGRAVLHLVEGLQGPGRRVVPLYIGDDVTDEDAFRSVAKRGIGILVSDEDRLTRARYTLNDPEETARFLEVLAETAERENPRDVWTLVYQGFDPSREMLREALCTTGNGYFATRGAAPESAADEIHYPGTYVAGLYNRLQSTVAGRTIENESMVNVPNWLELTFCIDDGDWFDLGSVELLEYRQELDMRRGVLSRIVRFKDGQGRHTRLTQRRFVHIRLPHLAGLETVIVPEDFSGLVRVRSAIDGRVENSLVKRYRQLNNRHLIPLENGVSEDGIIWLEVQTNRSNIRIAEAVRNRAFLNDCVIHGGARTLAEPGYIGQEFTIGIRAGEAVRIEKTAAIYHSRDRAIFEARAEAVDAVRHAAGFAELLEGHVLGWDHLWNLWGIDIETERRRMAQILNLHIFHLLQTVSPNTTDLDAGVPPRGLHGEAYRGLIMWDELFIFPLLNLRMPEITRSLLRYRYRRLPRAIRSAREEGYEGAMFPWQSGSNGREEAQLLHLNPESGRWIPDNSHLQRHISIAVAYNVWQYYQVTGDIDFMAFYGAEMMFAVARFWASKARYNRSLDRYEICGVMGPDEFHDAYPDAGEPGIHNNAFTNIMVSWLLCRSLEMMDILPADRRKILVEHMSLKREELEHWDEISRKMRLVFHGDRIISQFEGYGELREFDWEGYRRKYGDIHRLDRILEAEGDTPNRYKVSKQADLLMAFYLLSAEELGALFNRLGYPFDRETIPRNIQYYLKRTAHGSTLSRVVHSWVLSRSRRDTSWDLFQEALKSDISDIQGGTTHEGIHLGAMAGTVDIIQRSYTGLETSRDILRFNPSLPQGLKSARFTMKYRQHRLTVNITKSLLQIKSEPLDTAPIRIGFREREFELKAGSILEFDLNESGRP</sequence>
<dbReference type="PANTHER" id="PTHR11051:SF8">
    <property type="entry name" value="PROTEIN-GLUCOSYLGALACTOSYLHYDROXYLYSINE GLUCOSIDASE"/>
    <property type="match status" value="1"/>
</dbReference>
<feature type="domain" description="Glycoside hydrolase family 65 N-terminal" evidence="4">
    <location>
        <begin position="531"/>
        <end position="786"/>
    </location>
</feature>
<dbReference type="SUPFAM" id="SSF56784">
    <property type="entry name" value="HAD-like"/>
    <property type="match status" value="2"/>
</dbReference>
<protein>
    <submittedName>
        <fullName evidence="5">Putative enzyme</fullName>
        <ecNumber evidence="5">3.2.1.-</ecNumber>
    </submittedName>
</protein>
<dbReference type="InterPro" id="IPR006379">
    <property type="entry name" value="HAD-SF_hydro_IIB"/>
</dbReference>
<dbReference type="InterPro" id="IPR006439">
    <property type="entry name" value="HAD-SF_hydro_IA"/>
</dbReference>
<dbReference type="Pfam" id="PF02358">
    <property type="entry name" value="Trehalose_PPase"/>
    <property type="match status" value="1"/>
</dbReference>
<feature type="domain" description="Glycoside hydrolase family 65 C-terminal" evidence="3">
    <location>
        <begin position="1247"/>
        <end position="1310"/>
    </location>
</feature>
<dbReference type="Gene3D" id="3.40.50.1000">
    <property type="entry name" value="HAD superfamily/HAD-like"/>
    <property type="match status" value="2"/>
</dbReference>
<dbReference type="InterPro" id="IPR011013">
    <property type="entry name" value="Gal_mutarotase_sf_dom"/>
</dbReference>
<dbReference type="Pfam" id="PF03632">
    <property type="entry name" value="Glyco_hydro_65m"/>
    <property type="match status" value="1"/>
</dbReference>